<reference evidence="1 2" key="1">
    <citation type="submission" date="2017-04" db="EMBL/GenBank/DDBJ databases">
        <title>A new member of the family Flavobacteriaceae isolated from ascidians.</title>
        <authorList>
            <person name="Chen L."/>
        </authorList>
    </citation>
    <scope>NUCLEOTIDE SEQUENCE [LARGE SCALE GENOMIC DNA]</scope>
    <source>
        <strain evidence="1 2">HQA918</strain>
    </source>
</reference>
<evidence type="ECO:0000313" key="1">
    <source>
        <dbReference type="EMBL" id="PCE64309.1"/>
    </source>
</evidence>
<evidence type="ECO:0008006" key="3">
    <source>
        <dbReference type="Google" id="ProtNLM"/>
    </source>
</evidence>
<proteinExistence type="predicted"/>
<dbReference type="RefSeq" id="WP_097440432.1">
    <property type="nucleotide sequence ID" value="NZ_KZ300476.1"/>
</dbReference>
<comment type="caution">
    <text evidence="1">The sequence shown here is derived from an EMBL/GenBank/DDBJ whole genome shotgun (WGS) entry which is preliminary data.</text>
</comment>
<accession>A0A2A4G5R5</accession>
<organism evidence="1 2">
    <name type="scientific">Sediminicola luteus</name>
    <dbReference type="NCBI Taxonomy" id="319238"/>
    <lineage>
        <taxon>Bacteria</taxon>
        <taxon>Pseudomonadati</taxon>
        <taxon>Bacteroidota</taxon>
        <taxon>Flavobacteriia</taxon>
        <taxon>Flavobacteriales</taxon>
        <taxon>Flavobacteriaceae</taxon>
        <taxon>Sediminicola</taxon>
    </lineage>
</organism>
<sequence length="151" mass="17265">MKYVWIIVFALVIWGCKEKSVQTKPKIVVVAPDTSLLDLHEPSEMAVAMNDFYAFDAEVRKKILEGEPLGEFPEEWFSRIHTATLTDTDKRTQEFEVFADLFVQAHRDIYDTSLDTPLTARYNTAVDLCISCHKNSCPGPISRIEKLRITP</sequence>
<protein>
    <recommendedName>
        <fullName evidence="3">Cytochrome c domain-containing protein</fullName>
    </recommendedName>
</protein>
<keyword evidence="2" id="KW-1185">Reference proteome</keyword>
<dbReference type="EMBL" id="NBWU01000003">
    <property type="protein sequence ID" value="PCE64309.1"/>
    <property type="molecule type" value="Genomic_DNA"/>
</dbReference>
<dbReference type="OrthoDB" id="982229at2"/>
<dbReference type="AlphaFoldDB" id="A0A2A4G5R5"/>
<dbReference type="Proteomes" id="UP000219559">
    <property type="component" value="Unassembled WGS sequence"/>
</dbReference>
<evidence type="ECO:0000313" key="2">
    <source>
        <dbReference type="Proteomes" id="UP000219559"/>
    </source>
</evidence>
<gene>
    <name evidence="1" type="ORF">B7P33_08390</name>
</gene>
<name>A0A2A4G5R5_9FLAO</name>